<keyword evidence="9" id="KW-0067">ATP-binding</keyword>
<evidence type="ECO:0000259" key="8">
    <source>
        <dbReference type="SMART" id="SM00387"/>
    </source>
</evidence>
<dbReference type="Pfam" id="PF02518">
    <property type="entry name" value="HATPase_c"/>
    <property type="match status" value="1"/>
</dbReference>
<feature type="transmembrane region" description="Helical" evidence="6">
    <location>
        <begin position="190"/>
        <end position="211"/>
    </location>
</feature>
<keyword evidence="6" id="KW-1133">Transmembrane helix</keyword>
<dbReference type="PANTHER" id="PTHR24421">
    <property type="entry name" value="NITRATE/NITRITE SENSOR PROTEIN NARX-RELATED"/>
    <property type="match status" value="1"/>
</dbReference>
<evidence type="ECO:0000256" key="4">
    <source>
        <dbReference type="ARBA" id="ARBA00022777"/>
    </source>
</evidence>
<evidence type="ECO:0000256" key="6">
    <source>
        <dbReference type="SAM" id="Phobius"/>
    </source>
</evidence>
<feature type="transmembrane region" description="Helical" evidence="6">
    <location>
        <begin position="218"/>
        <end position="236"/>
    </location>
</feature>
<evidence type="ECO:0000313" key="10">
    <source>
        <dbReference type="Proteomes" id="UP000186931"/>
    </source>
</evidence>
<dbReference type="SUPFAM" id="SSF55874">
    <property type="entry name" value="ATPase domain of HSP90 chaperone/DNA topoisomerase II/histidine kinase"/>
    <property type="match status" value="1"/>
</dbReference>
<dbReference type="Gene3D" id="3.30.565.10">
    <property type="entry name" value="Histidine kinase-like ATPase, C-terminal domain"/>
    <property type="match status" value="1"/>
</dbReference>
<comment type="caution">
    <text evidence="9">The sequence shown here is derived from an EMBL/GenBank/DDBJ whole genome shotgun (WGS) entry which is preliminary data.</text>
</comment>
<accession>A0A1E8E0W7</accession>
<dbReference type="STRING" id="202956.BJN41_09470"/>
<organism evidence="9 10">
    <name type="scientific">Acinetobacter towneri</name>
    <dbReference type="NCBI Taxonomy" id="202956"/>
    <lineage>
        <taxon>Bacteria</taxon>
        <taxon>Pseudomonadati</taxon>
        <taxon>Pseudomonadota</taxon>
        <taxon>Gammaproteobacteria</taxon>
        <taxon>Moraxellales</taxon>
        <taxon>Moraxellaceae</taxon>
        <taxon>Acinetobacter</taxon>
    </lineage>
</organism>
<keyword evidence="6" id="KW-0812">Transmembrane</keyword>
<keyword evidence="3" id="KW-0808">Transferase</keyword>
<keyword evidence="5" id="KW-0902">Two-component regulatory system</keyword>
<feature type="transmembrane region" description="Helical" evidence="6">
    <location>
        <begin position="336"/>
        <end position="357"/>
    </location>
</feature>
<feature type="transmembrane region" description="Helical" evidence="6">
    <location>
        <begin position="248"/>
        <end position="269"/>
    </location>
</feature>
<feature type="transmembrane region" description="Helical" evidence="6">
    <location>
        <begin position="369"/>
        <end position="387"/>
    </location>
</feature>
<keyword evidence="6" id="KW-0472">Membrane</keyword>
<gene>
    <name evidence="9" type="ORF">BJN41_09470</name>
</gene>
<dbReference type="EC" id="2.7.13.3" evidence="2"/>
<feature type="chain" id="PRO_5009213340" description="histidine kinase" evidence="7">
    <location>
        <begin position="24"/>
        <end position="638"/>
    </location>
</feature>
<proteinExistence type="predicted"/>
<dbReference type="PANTHER" id="PTHR24421:SF10">
    <property type="entry name" value="NITRATE_NITRITE SENSOR PROTEIN NARQ"/>
    <property type="match status" value="1"/>
</dbReference>
<dbReference type="InterPro" id="IPR036890">
    <property type="entry name" value="HATPase_C_sf"/>
</dbReference>
<evidence type="ECO:0000256" key="7">
    <source>
        <dbReference type="SAM" id="SignalP"/>
    </source>
</evidence>
<dbReference type="eggNOG" id="COG4585">
    <property type="taxonomic scope" value="Bacteria"/>
</dbReference>
<feature type="signal peptide" evidence="7">
    <location>
        <begin position="1"/>
        <end position="23"/>
    </location>
</feature>
<comment type="catalytic activity">
    <reaction evidence="1">
        <text>ATP + protein L-histidine = ADP + protein N-phospho-L-histidine.</text>
        <dbReference type="EC" id="2.7.13.3"/>
    </reaction>
</comment>
<dbReference type="CDD" id="cd16917">
    <property type="entry name" value="HATPase_UhpB-NarQ-NarX-like"/>
    <property type="match status" value="1"/>
</dbReference>
<dbReference type="InterPro" id="IPR050482">
    <property type="entry name" value="Sensor_HK_TwoCompSys"/>
</dbReference>
<evidence type="ECO:0000313" key="9">
    <source>
        <dbReference type="EMBL" id="OFE43270.1"/>
    </source>
</evidence>
<feature type="transmembrane region" description="Helical" evidence="6">
    <location>
        <begin position="305"/>
        <end position="324"/>
    </location>
</feature>
<evidence type="ECO:0000256" key="5">
    <source>
        <dbReference type="ARBA" id="ARBA00023012"/>
    </source>
</evidence>
<dbReference type="RefSeq" id="WP_070154655.1">
    <property type="nucleotide sequence ID" value="NZ_MKQS01000014.1"/>
</dbReference>
<protein>
    <recommendedName>
        <fullName evidence="2">histidine kinase</fullName>
        <ecNumber evidence="2">2.7.13.3</ecNumber>
    </recommendedName>
</protein>
<feature type="domain" description="Histidine kinase/HSP90-like ATPase" evidence="8">
    <location>
        <begin position="534"/>
        <end position="629"/>
    </location>
</feature>
<keyword evidence="9" id="KW-0547">Nucleotide-binding</keyword>
<feature type="transmembrane region" description="Helical" evidence="6">
    <location>
        <begin position="281"/>
        <end position="299"/>
    </location>
</feature>
<dbReference type="SMART" id="SM00387">
    <property type="entry name" value="HATPase_c"/>
    <property type="match status" value="1"/>
</dbReference>
<dbReference type="AlphaFoldDB" id="A0A1E8E0W7"/>
<dbReference type="GO" id="GO:0005524">
    <property type="term" value="F:ATP binding"/>
    <property type="evidence" value="ECO:0007669"/>
    <property type="project" value="UniProtKB-KW"/>
</dbReference>
<evidence type="ECO:0000256" key="1">
    <source>
        <dbReference type="ARBA" id="ARBA00000085"/>
    </source>
</evidence>
<evidence type="ECO:0000256" key="2">
    <source>
        <dbReference type="ARBA" id="ARBA00012438"/>
    </source>
</evidence>
<keyword evidence="4" id="KW-0418">Kinase</keyword>
<reference evidence="9 10" key="1">
    <citation type="submission" date="2016-10" db="EMBL/GenBank/DDBJ databases">
        <title>Genome of airborne Acinetobacter sp. 5-2Ac02 in the hospital environment: Species near to Acinetobacter towneri.</title>
        <authorList>
            <person name="Barbosa B."/>
            <person name="Fernandez-Garcia L."/>
            <person name="Gato E."/>
            <person name="Leao R."/>
            <person name="Albano R."/>
            <person name="Fernandez B."/>
            <person name="Fernandez-Cuenca F."/>
            <person name="Marques E."/>
            <person name="Tomas M."/>
        </authorList>
    </citation>
    <scope>NUCLEOTIDE SEQUENCE [LARGE SCALE GENOMIC DNA]</scope>
    <source>
        <strain evidence="9 10">5-2Ac02</strain>
    </source>
</reference>
<dbReference type="InterPro" id="IPR003594">
    <property type="entry name" value="HATPase_dom"/>
</dbReference>
<evidence type="ECO:0000256" key="3">
    <source>
        <dbReference type="ARBA" id="ARBA00022679"/>
    </source>
</evidence>
<dbReference type="EMBL" id="MKQS01000014">
    <property type="protein sequence ID" value="OFE43270.1"/>
    <property type="molecule type" value="Genomic_DNA"/>
</dbReference>
<keyword evidence="7" id="KW-0732">Signal</keyword>
<sequence length="638" mass="73346">MIQRLSQCGLGVLLLLYAWQSYAQQVVYPINQYCNVHVLSISSAKTASHNKKPETGWENVQLPDVWDDRWKNYNGGVWYKIEWEWFCESEYRLNQPIVFALDYLNSAGAVYLNQDLLWASQHLEEPLSKSWNMPRYWILPIAGLKQGKNQILVYVNGYAFQNAGIGKISFNNVHNNIEQHQQSIWNKRTLFEINAILSATLGILCLIIWLFLRREPSFGWFALSCVFWLLFISHFLTTETFPYPSVLVASQANLSFFILYVLAFSLYLIRFVNQRFPILEESIFILSLAVIVCVFLTPLDYVKLVFGIVFLSYASLLVLVYFYLAYLTYKSPKTEVYLLLFCLTLIGFFAGVDVFRLSNAATASLYQPLSPYTSPVITLFIAIILGIRLKRNIQKIEIFNQDLELKVFEVSDDLKRSMSEKHYLELENVRLQERIHLSHDLHDGLGASLVRSMIMVDQSEQNMSNQQFLSMLKLLRDDLRQIIDSGSSIGSKVPENPKIWVAPVRHRFSQLMDEMDIHSKWDFPNEWVIEPNSLQCLTLMRVLEESLTNVIKHSQAKHVSVSMQFVPPTQLVLKVQDDGVGFEANSVLEHGMSIGIRSMKMRLERVGGQLKLNSTPGYTLIQAVLTLDPAHPNSPKLN</sequence>
<dbReference type="GO" id="GO:0004673">
    <property type="term" value="F:protein histidine kinase activity"/>
    <property type="evidence" value="ECO:0007669"/>
    <property type="project" value="UniProtKB-EC"/>
</dbReference>
<dbReference type="GO" id="GO:0000160">
    <property type="term" value="P:phosphorelay signal transduction system"/>
    <property type="evidence" value="ECO:0007669"/>
    <property type="project" value="UniProtKB-KW"/>
</dbReference>
<dbReference type="Proteomes" id="UP000186931">
    <property type="component" value="Unassembled WGS sequence"/>
</dbReference>
<name>A0A1E8E0W7_9GAMM</name>